<dbReference type="AlphaFoldDB" id="A1RV46"/>
<evidence type="ECO:0000256" key="1">
    <source>
        <dbReference type="ARBA" id="ARBA00001936"/>
    </source>
</evidence>
<evidence type="ECO:0000313" key="3">
    <source>
        <dbReference type="Proteomes" id="UP000002595"/>
    </source>
</evidence>
<dbReference type="HOGENOM" id="CLU_1387629_0_0_2"/>
<evidence type="ECO:0008006" key="4">
    <source>
        <dbReference type="Google" id="ProtNLM"/>
    </source>
</evidence>
<reference evidence="2" key="1">
    <citation type="submission" date="2006-12" db="EMBL/GenBank/DDBJ databases">
        <title>Complete sequence of Pyrobaculum islandicum DSM 4184.</title>
        <authorList>
            <person name="Copeland A."/>
            <person name="Lucas S."/>
            <person name="Lapidus A."/>
            <person name="Barry K."/>
            <person name="Detter J.C."/>
            <person name="Glavina del Rio T."/>
            <person name="Dalin E."/>
            <person name="Tice H."/>
            <person name="Pitluck S."/>
            <person name="Meincke L."/>
            <person name="Brettin T."/>
            <person name="Bruce D."/>
            <person name="Han C."/>
            <person name="Tapia R."/>
            <person name="Gilna P."/>
            <person name="Schmutz J."/>
            <person name="Larimer F."/>
            <person name="Land M."/>
            <person name="Hauser L."/>
            <person name="Kyrpides N."/>
            <person name="Mikhailova N."/>
            <person name="Cozen A.E."/>
            <person name="Fitz-Gibbon S.T."/>
            <person name="House C.H."/>
            <person name="Saltikov C."/>
            <person name="Lowe T."/>
            <person name="Richardson P."/>
        </authorList>
    </citation>
    <scope>NUCLEOTIDE SEQUENCE [LARGE SCALE GENOMIC DNA]</scope>
    <source>
        <strain evidence="2">DSM 4184</strain>
    </source>
</reference>
<dbReference type="Proteomes" id="UP000002595">
    <property type="component" value="Chromosome"/>
</dbReference>
<dbReference type="eggNOG" id="arCOG05527">
    <property type="taxonomic scope" value="Archaea"/>
</dbReference>
<dbReference type="OrthoDB" id="25072at2157"/>
<accession>A1RV46</accession>
<dbReference type="RefSeq" id="WP_011763403.1">
    <property type="nucleotide sequence ID" value="NC_008701.1"/>
</dbReference>
<dbReference type="KEGG" id="pis:Pisl_1676"/>
<keyword evidence="3" id="KW-1185">Reference proteome</keyword>
<dbReference type="EMBL" id="CP000504">
    <property type="protein sequence ID" value="ABL88828.1"/>
    <property type="molecule type" value="Genomic_DNA"/>
</dbReference>
<evidence type="ECO:0000313" key="2">
    <source>
        <dbReference type="EMBL" id="ABL88828.1"/>
    </source>
</evidence>
<dbReference type="STRING" id="384616.Pisl_1676"/>
<dbReference type="GeneID" id="4617804"/>
<dbReference type="Gene3D" id="3.90.320.10">
    <property type="match status" value="1"/>
</dbReference>
<organism evidence="2 3">
    <name type="scientific">Pyrobaculum islandicum (strain DSM 4184 / JCM 9189 / GEO3)</name>
    <dbReference type="NCBI Taxonomy" id="384616"/>
    <lineage>
        <taxon>Archaea</taxon>
        <taxon>Thermoproteota</taxon>
        <taxon>Thermoprotei</taxon>
        <taxon>Thermoproteales</taxon>
        <taxon>Thermoproteaceae</taxon>
        <taxon>Pyrobaculum</taxon>
    </lineage>
</organism>
<gene>
    <name evidence="2" type="ordered locus">Pisl_1676</name>
</gene>
<comment type="cofactor">
    <cofactor evidence="1">
        <name>Mn(2+)</name>
        <dbReference type="ChEBI" id="CHEBI:29035"/>
    </cofactor>
</comment>
<protein>
    <recommendedName>
        <fullName evidence="4">PD-(D/E)XK endonuclease-like domain-containing protein</fullName>
    </recommendedName>
</protein>
<proteinExistence type="predicted"/>
<sequence length="199" mass="22964">MGFSKLLKMRISDIVKLEKPDVLSSRYGKAFEKAVLALIKAKDAVVAIRTFIENYGEPHSGAFSKLLKLMPWAKRVVEIEPAPPVTLRIDDVVITAQTDFIVKYDDGRKELIELKSHIIRSGEWKIKSEWSLATKIMRMIYRKAGYNYPLRLIYFVEKNGKVVPEEEVFVYPNEDKDDETLMRVLRERVKSVVNKQTSA</sequence>
<dbReference type="InterPro" id="IPR011604">
    <property type="entry name" value="PDDEXK-like_dom_sf"/>
</dbReference>
<name>A1RV46_PYRIL</name>